<organism evidence="4 5">
    <name type="scientific">Psychroflexus planctonicus</name>
    <dbReference type="NCBI Taxonomy" id="1526575"/>
    <lineage>
        <taxon>Bacteria</taxon>
        <taxon>Pseudomonadati</taxon>
        <taxon>Bacteroidota</taxon>
        <taxon>Flavobacteriia</taxon>
        <taxon>Flavobacteriales</taxon>
        <taxon>Flavobacteriaceae</taxon>
        <taxon>Psychroflexus</taxon>
    </lineage>
</organism>
<gene>
    <name evidence="4" type="ORF">GCM10010832_19800</name>
</gene>
<dbReference type="CDD" id="cd12797">
    <property type="entry name" value="M23_peptidase"/>
    <property type="match status" value="1"/>
</dbReference>
<evidence type="ECO:0000313" key="5">
    <source>
        <dbReference type="Proteomes" id="UP000599179"/>
    </source>
</evidence>
<dbReference type="InterPro" id="IPR011055">
    <property type="entry name" value="Dup_hybrid_motif"/>
</dbReference>
<dbReference type="PANTHER" id="PTHR21666:SF289">
    <property type="entry name" value="L-ALA--D-GLU ENDOPEPTIDASE"/>
    <property type="match status" value="1"/>
</dbReference>
<reference evidence="5" key="1">
    <citation type="journal article" date="2019" name="Int. J. Syst. Evol. Microbiol.">
        <title>The Global Catalogue of Microorganisms (GCM) 10K type strain sequencing project: providing services to taxonomists for standard genome sequencing and annotation.</title>
        <authorList>
            <consortium name="The Broad Institute Genomics Platform"/>
            <consortium name="The Broad Institute Genome Sequencing Center for Infectious Disease"/>
            <person name="Wu L."/>
            <person name="Ma J."/>
        </authorList>
    </citation>
    <scope>NUCLEOTIDE SEQUENCE [LARGE SCALE GENOMIC DNA]</scope>
    <source>
        <strain evidence="5">CGMCC 1.12931</strain>
    </source>
</reference>
<feature type="domain" description="M23ase beta-sheet core" evidence="3">
    <location>
        <begin position="53"/>
        <end position="123"/>
    </location>
</feature>
<comment type="caution">
    <text evidence="4">The sequence shown here is derived from an EMBL/GenBank/DDBJ whole genome shotgun (WGS) entry which is preliminary data.</text>
</comment>
<feature type="chain" id="PRO_5046970189" evidence="2">
    <location>
        <begin position="23"/>
        <end position="569"/>
    </location>
</feature>
<evidence type="ECO:0000259" key="3">
    <source>
        <dbReference type="Pfam" id="PF01551"/>
    </source>
</evidence>
<dbReference type="PANTHER" id="PTHR21666">
    <property type="entry name" value="PEPTIDASE-RELATED"/>
    <property type="match status" value="1"/>
</dbReference>
<proteinExistence type="predicted"/>
<dbReference type="InterPro" id="IPR016047">
    <property type="entry name" value="M23ase_b-sheet_dom"/>
</dbReference>
<accession>A0ABQ1SHC4</accession>
<dbReference type="Gene3D" id="2.70.70.10">
    <property type="entry name" value="Glucose Permease (Domain IIA)"/>
    <property type="match status" value="1"/>
</dbReference>
<sequence>MKHFTFCLCALICTLLFNFSAASQEIPQEYFIKPVDVPLILSGTFGELRNNHFHAGMDIKTQGRIGLPVKASADGYISRIKIQEFGYGKALYIKHPNGYQTVYAHLDEFAPEIEAHIKKQQYIKESYEIELFPNSELFPVEQGEVIAYSGNTGSSGGPHVHFEIRDKNSRPMNPLLFGFEEITDDIKPRIKSVWAYTLEDSAQVEGIQGKKRIQLRRDQNGIYQADKMTAFGKIGFGISTDDQLNKAINRNGIYKIQTSVNGNLNFLQEFNLFSFSETRYINRLIDFFHYKENKQRIQKLFIEANNPLGINTFHDRGGVLLIDEEGLNYKYEIVVQDFAGNQQEIHIPVEAKKNEIIKASSQKETPYFVQSKYGVAFEEKNIDVYFPKQALYEDTYLQIEFEFNAIELHDYRTPIHNTVHLGFDVSSFPSDIQQKMYVAKVMPWGAKYYTSTVRKKDRITALIKDFGRYEIAYDHDEPKITPINVRDKKWMSNYRYLKIKIEDETTGIENYRASVNDEFILMEYEYKDNELTYDFNDGKFKDGKNDFKLIVTDKVGNTSIFEAEIFRKN</sequence>
<protein>
    <submittedName>
        <fullName evidence="4">Peptidase M23</fullName>
    </submittedName>
</protein>
<name>A0ABQ1SHC4_9FLAO</name>
<dbReference type="Proteomes" id="UP000599179">
    <property type="component" value="Unassembled WGS sequence"/>
</dbReference>
<feature type="domain" description="M23ase beta-sheet core" evidence="3">
    <location>
        <begin position="140"/>
        <end position="174"/>
    </location>
</feature>
<dbReference type="Pfam" id="PF01551">
    <property type="entry name" value="Peptidase_M23"/>
    <property type="match status" value="2"/>
</dbReference>
<dbReference type="RefSeq" id="WP_188458958.1">
    <property type="nucleotide sequence ID" value="NZ_BMGM01000008.1"/>
</dbReference>
<keyword evidence="5" id="KW-1185">Reference proteome</keyword>
<evidence type="ECO:0000256" key="2">
    <source>
        <dbReference type="SAM" id="SignalP"/>
    </source>
</evidence>
<evidence type="ECO:0000313" key="4">
    <source>
        <dbReference type="EMBL" id="GGE39619.1"/>
    </source>
</evidence>
<dbReference type="InterPro" id="IPR050570">
    <property type="entry name" value="Cell_wall_metabolism_enzyme"/>
</dbReference>
<feature type="signal peptide" evidence="2">
    <location>
        <begin position="1"/>
        <end position="22"/>
    </location>
</feature>
<dbReference type="SUPFAM" id="SSF51261">
    <property type="entry name" value="Duplicated hybrid motif"/>
    <property type="match status" value="1"/>
</dbReference>
<keyword evidence="1 2" id="KW-0732">Signal</keyword>
<evidence type="ECO:0000256" key="1">
    <source>
        <dbReference type="ARBA" id="ARBA00022729"/>
    </source>
</evidence>
<dbReference type="EMBL" id="BMGM01000008">
    <property type="protein sequence ID" value="GGE39619.1"/>
    <property type="molecule type" value="Genomic_DNA"/>
</dbReference>